<name>A0ABR8KW20_9SPHN</name>
<dbReference type="SUPFAM" id="SSF88946">
    <property type="entry name" value="Sigma2 domain of RNA polymerase sigma factors"/>
    <property type="match status" value="1"/>
</dbReference>
<accession>A0ABR8KW20</accession>
<reference evidence="2 3" key="1">
    <citation type="submission" date="2020-09" db="EMBL/GenBank/DDBJ databases">
        <authorList>
            <person name="Yoon J.-W."/>
        </authorList>
    </citation>
    <scope>NUCLEOTIDE SEQUENCE [LARGE SCALE GENOMIC DNA]</scope>
    <source>
        <strain evidence="2 3">KMU-140</strain>
    </source>
</reference>
<organism evidence="2 3">
    <name type="scientific">Erythrobacter rubeus</name>
    <dbReference type="NCBI Taxonomy" id="2760803"/>
    <lineage>
        <taxon>Bacteria</taxon>
        <taxon>Pseudomonadati</taxon>
        <taxon>Pseudomonadota</taxon>
        <taxon>Alphaproteobacteria</taxon>
        <taxon>Sphingomonadales</taxon>
        <taxon>Erythrobacteraceae</taxon>
        <taxon>Erythrobacter/Porphyrobacter group</taxon>
        <taxon>Erythrobacter</taxon>
    </lineage>
</organism>
<sequence>MGRPDQSAGKSSRSIERIARELTAEHSATRRAKAPDHQFAELLTLLGPRIARMVRRYGLCDMRDDAEQVAAIGVHRALVSFDPERASFSTHVTWQIRGELQGLRHRMRLDQRRSARIAGIKTVAIEGLRMPDAACAPAGDFEVVDDSAQARSERAASDSLVRAFMHGLFERLSAPEHERVIVIDYLFERETRSREALSRTPEQRRQIVRRTFRNCARIAKV</sequence>
<evidence type="ECO:0000259" key="1">
    <source>
        <dbReference type="Pfam" id="PF04542"/>
    </source>
</evidence>
<protein>
    <recommendedName>
        <fullName evidence="1">RNA polymerase sigma-70 region 2 domain-containing protein</fullName>
    </recommendedName>
</protein>
<dbReference type="Gene3D" id="1.10.1740.10">
    <property type="match status" value="1"/>
</dbReference>
<evidence type="ECO:0000313" key="3">
    <source>
        <dbReference type="Proteomes" id="UP000635384"/>
    </source>
</evidence>
<comment type="caution">
    <text evidence="2">The sequence shown here is derived from an EMBL/GenBank/DDBJ whole genome shotgun (WGS) entry which is preliminary data.</text>
</comment>
<gene>
    <name evidence="2" type="ORF">IB285_13510</name>
</gene>
<dbReference type="EMBL" id="JACXLC010000001">
    <property type="protein sequence ID" value="MBD2843273.1"/>
    <property type="molecule type" value="Genomic_DNA"/>
</dbReference>
<keyword evidence="3" id="KW-1185">Reference proteome</keyword>
<dbReference type="InterPro" id="IPR007627">
    <property type="entry name" value="RNA_pol_sigma70_r2"/>
</dbReference>
<proteinExistence type="predicted"/>
<feature type="domain" description="RNA polymerase sigma-70 region 2" evidence="1">
    <location>
        <begin position="46"/>
        <end position="100"/>
    </location>
</feature>
<dbReference type="Pfam" id="PF04542">
    <property type="entry name" value="Sigma70_r2"/>
    <property type="match status" value="1"/>
</dbReference>
<dbReference type="RefSeq" id="WP_190788648.1">
    <property type="nucleotide sequence ID" value="NZ_JACXLC010000001.1"/>
</dbReference>
<dbReference type="InterPro" id="IPR013325">
    <property type="entry name" value="RNA_pol_sigma_r2"/>
</dbReference>
<evidence type="ECO:0000313" key="2">
    <source>
        <dbReference type="EMBL" id="MBD2843273.1"/>
    </source>
</evidence>
<dbReference type="Proteomes" id="UP000635384">
    <property type="component" value="Unassembled WGS sequence"/>
</dbReference>